<reference evidence="3 4" key="1">
    <citation type="submission" date="2016-10" db="EMBL/GenBank/DDBJ databases">
        <authorList>
            <person name="de Groot N.N."/>
        </authorList>
    </citation>
    <scope>NUCLEOTIDE SEQUENCE [LARGE SCALE GENOMIC DNA]</scope>
    <source>
        <strain evidence="3 4">CGMCC 4.3491</strain>
    </source>
</reference>
<feature type="region of interest" description="Disordered" evidence="1">
    <location>
        <begin position="193"/>
        <end position="279"/>
    </location>
</feature>
<keyword evidence="2" id="KW-0812">Transmembrane</keyword>
<organism evidence="3 4">
    <name type="scientific">Herbiconiux ginsengi</name>
    <dbReference type="NCBI Taxonomy" id="381665"/>
    <lineage>
        <taxon>Bacteria</taxon>
        <taxon>Bacillati</taxon>
        <taxon>Actinomycetota</taxon>
        <taxon>Actinomycetes</taxon>
        <taxon>Micrococcales</taxon>
        <taxon>Microbacteriaceae</taxon>
        <taxon>Herbiconiux</taxon>
    </lineage>
</organism>
<evidence type="ECO:0000256" key="2">
    <source>
        <dbReference type="SAM" id="Phobius"/>
    </source>
</evidence>
<name>A0A1H3PSU1_9MICO</name>
<feature type="transmembrane region" description="Helical" evidence="2">
    <location>
        <begin position="154"/>
        <end position="176"/>
    </location>
</feature>
<evidence type="ECO:0000256" key="1">
    <source>
        <dbReference type="SAM" id="MobiDB-lite"/>
    </source>
</evidence>
<dbReference type="RefSeq" id="WP_092552876.1">
    <property type="nucleotide sequence ID" value="NZ_FNPZ01000002.1"/>
</dbReference>
<accession>A0A1H3PSU1</accession>
<dbReference type="AlphaFoldDB" id="A0A1H3PSU1"/>
<keyword evidence="2" id="KW-0472">Membrane</keyword>
<feature type="compositionally biased region" description="Acidic residues" evidence="1">
    <location>
        <begin position="204"/>
        <end position="219"/>
    </location>
</feature>
<protein>
    <submittedName>
        <fullName evidence="3">Trp region conserved hypothetical membrane protein</fullName>
    </submittedName>
</protein>
<gene>
    <name evidence="3" type="ORF">SAMN05216554_2092</name>
</gene>
<dbReference type="STRING" id="381665.SAMN05216554_2092"/>
<feature type="transmembrane region" description="Helical" evidence="2">
    <location>
        <begin position="98"/>
        <end position="119"/>
    </location>
</feature>
<evidence type="ECO:0000313" key="3">
    <source>
        <dbReference type="EMBL" id="SDZ04372.1"/>
    </source>
</evidence>
<sequence length="279" mass="27549">MTADATGGAAGDGATADASVRSGRRVKSLAILAVLVLSGLTFLAWSQSWGSLTIVAGTTSAATLDVPGSVAAPALSALALAGIALAGALAIAGPVIRIVLGALEVLLGASVLASAIGALTDPVAAGASVVTTSTGVAGTQSVRDLVTVSTTTPWAAVTALLGGLMILAGLLVIVTVRRWPNAGRKYQAVAFESDDGRRSADPADFFDDEPADVEQTDSEQTDREAPDAGNAAGAESTAGAPAAAPGTPKPTTARPPATTARDAAVDDWDSLTHGTDPTR</sequence>
<dbReference type="InterPro" id="IPR019051">
    <property type="entry name" value="Trp_biosyn_TM_oprn/chp"/>
</dbReference>
<proteinExistence type="predicted"/>
<feature type="compositionally biased region" description="Low complexity" evidence="1">
    <location>
        <begin position="228"/>
        <end position="262"/>
    </location>
</feature>
<keyword evidence="4" id="KW-1185">Reference proteome</keyword>
<dbReference type="Pfam" id="PF09534">
    <property type="entry name" value="Trp_oprn_chp"/>
    <property type="match status" value="1"/>
</dbReference>
<dbReference type="EMBL" id="FNPZ01000002">
    <property type="protein sequence ID" value="SDZ04372.1"/>
    <property type="molecule type" value="Genomic_DNA"/>
</dbReference>
<dbReference type="Proteomes" id="UP000198891">
    <property type="component" value="Unassembled WGS sequence"/>
</dbReference>
<feature type="transmembrane region" description="Helical" evidence="2">
    <location>
        <begin position="29"/>
        <end position="50"/>
    </location>
</feature>
<keyword evidence="2" id="KW-1133">Transmembrane helix</keyword>
<dbReference type="OrthoDB" id="4794414at2"/>
<evidence type="ECO:0000313" key="4">
    <source>
        <dbReference type="Proteomes" id="UP000198891"/>
    </source>
</evidence>
<feature type="transmembrane region" description="Helical" evidence="2">
    <location>
        <begin position="70"/>
        <end position="91"/>
    </location>
</feature>